<feature type="region of interest" description="Disordered" evidence="1">
    <location>
        <begin position="24"/>
        <end position="156"/>
    </location>
</feature>
<dbReference type="EMBL" id="BFEA01000067">
    <property type="protein sequence ID" value="GBG65878.1"/>
    <property type="molecule type" value="Genomic_DNA"/>
</dbReference>
<dbReference type="AlphaFoldDB" id="A0A388K759"/>
<accession>A0A388K759</accession>
<feature type="region of interest" description="Disordered" evidence="1">
    <location>
        <begin position="457"/>
        <end position="531"/>
    </location>
</feature>
<proteinExistence type="predicted"/>
<feature type="compositionally biased region" description="Acidic residues" evidence="1">
    <location>
        <begin position="471"/>
        <end position="480"/>
    </location>
</feature>
<comment type="caution">
    <text evidence="2">The sequence shown here is derived from an EMBL/GenBank/DDBJ whole genome shotgun (WGS) entry which is preliminary data.</text>
</comment>
<feature type="compositionally biased region" description="Polar residues" evidence="1">
    <location>
        <begin position="24"/>
        <end position="43"/>
    </location>
</feature>
<feature type="region of interest" description="Disordered" evidence="1">
    <location>
        <begin position="215"/>
        <end position="237"/>
    </location>
</feature>
<name>A0A388K759_CHABU</name>
<feature type="compositionally biased region" description="Low complexity" evidence="1">
    <location>
        <begin position="69"/>
        <end position="102"/>
    </location>
</feature>
<feature type="compositionally biased region" description="Polar residues" evidence="1">
    <location>
        <begin position="139"/>
        <end position="154"/>
    </location>
</feature>
<sequence length="531" mass="55728">MRRTLKPGERTYYGDSALFLGASSSMGPVDYSNGTTDGVQNNCDADDPYGTRTPVAAANWRKSSGGVGSSSSSLSPYGVPVSFSPSSSAPSSSSSRGLLPDSLPRDSVPSPYEPLPPSLSSEPTRVPQSGHCQVAAAPSAQNLQQKGSRSQSGEENAMAVKLQRIFDEVTEKVGVLKKLGMSHGTVAWSNVKKRASAAAAAAAAAAGSAGLRPSAQAAAQASRRPTSESSKMPIGGGDPYDVAAAKKRVAAVMSRGVVTLPPIPQMLSWVLLVLVCIQVASAVYRFGAGSLPAPRGMRASGHLFSEARARRHLTALLAMGPRPIGSSALHGAVEVATNAAFSIPTLDDDRALAKSIRDNVRAEPPLGVLGILPREQTTKGKVLEKQIFTPFDPILVKLDERAKLSEGLTWRAWDTITTLPYNVLNGRFSTFDIITDSLADIIRTRLLTSKTSLQDEATPIDVDMGRKESDMENEEEEEMEVGDKISPGGDDAGPPATSESSAGEYGLGSSAASEDSRDSDTDISKTQAVVD</sequence>
<dbReference type="Proteomes" id="UP000265515">
    <property type="component" value="Unassembled WGS sequence"/>
</dbReference>
<feature type="compositionally biased region" description="Low complexity" evidence="1">
    <location>
        <begin position="215"/>
        <end position="224"/>
    </location>
</feature>
<keyword evidence="3" id="KW-1185">Reference proteome</keyword>
<dbReference type="Gramene" id="GBG65878">
    <property type="protein sequence ID" value="GBG65878"/>
    <property type="gene ID" value="CBR_g54170"/>
</dbReference>
<gene>
    <name evidence="2" type="ORF">CBR_g54170</name>
</gene>
<evidence type="ECO:0000313" key="2">
    <source>
        <dbReference type="EMBL" id="GBG65878.1"/>
    </source>
</evidence>
<reference evidence="2 3" key="1">
    <citation type="journal article" date="2018" name="Cell">
        <title>The Chara Genome: Secondary Complexity and Implications for Plant Terrestrialization.</title>
        <authorList>
            <person name="Nishiyama T."/>
            <person name="Sakayama H."/>
            <person name="Vries J.D."/>
            <person name="Buschmann H."/>
            <person name="Saint-Marcoux D."/>
            <person name="Ullrich K.K."/>
            <person name="Haas F.B."/>
            <person name="Vanderstraeten L."/>
            <person name="Becker D."/>
            <person name="Lang D."/>
            <person name="Vosolsobe S."/>
            <person name="Rombauts S."/>
            <person name="Wilhelmsson P.K.I."/>
            <person name="Janitza P."/>
            <person name="Kern R."/>
            <person name="Heyl A."/>
            <person name="Rumpler F."/>
            <person name="Villalobos L.I.A.C."/>
            <person name="Clay J.M."/>
            <person name="Skokan R."/>
            <person name="Toyoda A."/>
            <person name="Suzuki Y."/>
            <person name="Kagoshima H."/>
            <person name="Schijlen E."/>
            <person name="Tajeshwar N."/>
            <person name="Catarino B."/>
            <person name="Hetherington A.J."/>
            <person name="Saltykova A."/>
            <person name="Bonnot C."/>
            <person name="Breuninger H."/>
            <person name="Symeonidi A."/>
            <person name="Radhakrishnan G.V."/>
            <person name="Van Nieuwerburgh F."/>
            <person name="Deforce D."/>
            <person name="Chang C."/>
            <person name="Karol K.G."/>
            <person name="Hedrich R."/>
            <person name="Ulvskov P."/>
            <person name="Glockner G."/>
            <person name="Delwiche C.F."/>
            <person name="Petrasek J."/>
            <person name="Van de Peer Y."/>
            <person name="Friml J."/>
            <person name="Beilby M."/>
            <person name="Dolan L."/>
            <person name="Kohara Y."/>
            <person name="Sugano S."/>
            <person name="Fujiyama A."/>
            <person name="Delaux P.-M."/>
            <person name="Quint M."/>
            <person name="TheiBen G."/>
            <person name="Hagemann M."/>
            <person name="Harholt J."/>
            <person name="Dunand C."/>
            <person name="Zachgo S."/>
            <person name="Langdale J."/>
            <person name="Maumus F."/>
            <person name="Straeten D.V.D."/>
            <person name="Gould S.B."/>
            <person name="Rensing S.A."/>
        </authorList>
    </citation>
    <scope>NUCLEOTIDE SEQUENCE [LARGE SCALE GENOMIC DNA]</scope>
    <source>
        <strain evidence="2 3">S276</strain>
    </source>
</reference>
<feature type="compositionally biased region" description="Basic and acidic residues" evidence="1">
    <location>
        <begin position="514"/>
        <end position="523"/>
    </location>
</feature>
<protein>
    <submittedName>
        <fullName evidence="2">Uncharacterized protein</fullName>
    </submittedName>
</protein>
<organism evidence="2 3">
    <name type="scientific">Chara braunii</name>
    <name type="common">Braun's stonewort</name>
    <dbReference type="NCBI Taxonomy" id="69332"/>
    <lineage>
        <taxon>Eukaryota</taxon>
        <taxon>Viridiplantae</taxon>
        <taxon>Streptophyta</taxon>
        <taxon>Charophyceae</taxon>
        <taxon>Charales</taxon>
        <taxon>Characeae</taxon>
        <taxon>Chara</taxon>
    </lineage>
</organism>
<evidence type="ECO:0000313" key="3">
    <source>
        <dbReference type="Proteomes" id="UP000265515"/>
    </source>
</evidence>
<evidence type="ECO:0000256" key="1">
    <source>
        <dbReference type="SAM" id="MobiDB-lite"/>
    </source>
</evidence>